<dbReference type="SUPFAM" id="SSF47672">
    <property type="entry name" value="Transferrin receptor-like dimerisation domain"/>
    <property type="match status" value="1"/>
</dbReference>
<reference evidence="4 5" key="1">
    <citation type="submission" date="2023-10" db="EMBL/GenBank/DDBJ databases">
        <title>Draft Genome Sequence of Candida saopaulonensis from a very Premature Infant with Sepsis.</title>
        <authorList>
            <person name="Ning Y."/>
            <person name="Dai R."/>
            <person name="Xiao M."/>
            <person name="Xu Y."/>
            <person name="Yan Q."/>
            <person name="Zhang L."/>
        </authorList>
    </citation>
    <scope>NUCLEOTIDE SEQUENCE [LARGE SCALE GENOMIC DNA]</scope>
    <source>
        <strain evidence="4 5">19XY460</strain>
    </source>
</reference>
<dbReference type="PANTHER" id="PTHR10404">
    <property type="entry name" value="N-ACETYLATED-ALPHA-LINKED ACIDIC DIPEPTIDASE"/>
    <property type="match status" value="1"/>
</dbReference>
<evidence type="ECO:0000259" key="3">
    <source>
        <dbReference type="Pfam" id="PF04389"/>
    </source>
</evidence>
<dbReference type="AlphaFoldDB" id="A0AAX4HDF2"/>
<keyword evidence="5" id="KW-1185">Reference proteome</keyword>
<dbReference type="SUPFAM" id="SSF52025">
    <property type="entry name" value="PA domain"/>
    <property type="match status" value="1"/>
</dbReference>
<dbReference type="Gene3D" id="1.20.930.40">
    <property type="entry name" value="Transferrin receptor-like, dimerisation domain"/>
    <property type="match status" value="1"/>
</dbReference>
<dbReference type="InterPro" id="IPR007365">
    <property type="entry name" value="TFR-like_dimer_dom"/>
</dbReference>
<dbReference type="InterPro" id="IPR039373">
    <property type="entry name" value="Peptidase_M28B"/>
</dbReference>
<evidence type="ECO:0000313" key="4">
    <source>
        <dbReference type="EMBL" id="WPK26317.1"/>
    </source>
</evidence>
<evidence type="ECO:0000259" key="2">
    <source>
        <dbReference type="Pfam" id="PF04253"/>
    </source>
</evidence>
<organism evidence="4 5">
    <name type="scientific">Australozyma saopauloensis</name>
    <dbReference type="NCBI Taxonomy" id="291208"/>
    <lineage>
        <taxon>Eukaryota</taxon>
        <taxon>Fungi</taxon>
        <taxon>Dikarya</taxon>
        <taxon>Ascomycota</taxon>
        <taxon>Saccharomycotina</taxon>
        <taxon>Pichiomycetes</taxon>
        <taxon>Metschnikowiaceae</taxon>
        <taxon>Australozyma</taxon>
    </lineage>
</organism>
<dbReference type="Pfam" id="PF04389">
    <property type="entry name" value="Peptidase_M28"/>
    <property type="match status" value="1"/>
</dbReference>
<dbReference type="Proteomes" id="UP001338582">
    <property type="component" value="Chromosome 4"/>
</dbReference>
<comment type="similarity">
    <text evidence="1">Belongs to the peptidase M28 family. M28B subfamily.</text>
</comment>
<dbReference type="Gene3D" id="3.40.630.10">
    <property type="entry name" value="Zn peptidases"/>
    <property type="match status" value="1"/>
</dbReference>
<dbReference type="Gene3D" id="3.50.30.30">
    <property type="match status" value="1"/>
</dbReference>
<dbReference type="SUPFAM" id="SSF53187">
    <property type="entry name" value="Zn-dependent exopeptidases"/>
    <property type="match status" value="1"/>
</dbReference>
<protein>
    <recommendedName>
        <fullName evidence="6">FXNA-related family protease 1</fullName>
    </recommendedName>
</protein>
<evidence type="ECO:0000256" key="1">
    <source>
        <dbReference type="ARBA" id="ARBA00005634"/>
    </source>
</evidence>
<evidence type="ECO:0000313" key="5">
    <source>
        <dbReference type="Proteomes" id="UP001338582"/>
    </source>
</evidence>
<dbReference type="EMBL" id="CP138897">
    <property type="protein sequence ID" value="WPK26317.1"/>
    <property type="molecule type" value="Genomic_DNA"/>
</dbReference>
<gene>
    <name evidence="4" type="ORF">PUMCH_003668</name>
</gene>
<evidence type="ECO:0008006" key="6">
    <source>
        <dbReference type="Google" id="ProtNLM"/>
    </source>
</evidence>
<dbReference type="InterPro" id="IPR046450">
    <property type="entry name" value="PA_dom_sf"/>
</dbReference>
<dbReference type="PANTHER" id="PTHR10404:SF72">
    <property type="entry name" value="ZINC METALLOPROTEASE TRE2-RELATED"/>
    <property type="match status" value="1"/>
</dbReference>
<dbReference type="KEGG" id="asau:88174731"/>
<feature type="domain" description="Transferrin receptor-like dimerisation" evidence="2">
    <location>
        <begin position="677"/>
        <end position="802"/>
    </location>
</feature>
<feature type="domain" description="Peptidase M28" evidence="3">
    <location>
        <begin position="419"/>
        <end position="526"/>
    </location>
</feature>
<proteinExistence type="inferred from homology"/>
<dbReference type="Pfam" id="PF04253">
    <property type="entry name" value="TFR_dimer"/>
    <property type="match status" value="1"/>
</dbReference>
<dbReference type="InterPro" id="IPR007484">
    <property type="entry name" value="Peptidase_M28"/>
</dbReference>
<dbReference type="RefSeq" id="XP_062878698.1">
    <property type="nucleotide sequence ID" value="XM_063022628.1"/>
</dbReference>
<name>A0AAX4HDF2_9ASCO</name>
<accession>A0AAX4HDF2</accession>
<dbReference type="InterPro" id="IPR036757">
    <property type="entry name" value="TFR-like_dimer_dom_sf"/>
</dbReference>
<dbReference type="GeneID" id="88174731"/>
<dbReference type="GO" id="GO:0004180">
    <property type="term" value="F:carboxypeptidase activity"/>
    <property type="evidence" value="ECO:0007669"/>
    <property type="project" value="TreeGrafter"/>
</dbReference>
<sequence length="809" mass="89974">MPFVPQHMLLPTEPPGYLSENAPNPPTVMETFELDETNVNPPLKYGHLFGKIAAASRISIEKFNRSVVSPIMRAIGPVREGVAYLDRTYELVIIKLGNPLVVKRLIYVMFVVVLMNSLYYAERNDSVKGVSGGGFTDGKLFDIDLLASNLRQYIDPLVLKENIEYVSSVLRFPGSVGDLALARYVQTYYTNNGIKTAYIGEHKAYINYPVAEGTYLKLSDGSFEASLGQGDNIQQLAFNPGALGTSEEIEAPYVFANFGSEADFLRLSSADVSLDGCIVLLKYGGSLPESLKVSMAFRMGAKAVVFVTSPTEWTGATNEEYINKKGVGKTRFSPGNLLDPSWEPQLKLKPNLDWNASGATPKIPTIPISWKDGSHLIDQLKNSGIQFDDGPFSGTPATSKKLKLSIKLEERPEQPIWDVVGTIKGREQSSKGVIFGASRDSVCNGASTSATSTAVLLELVKVFTSLQRQYEWSPSRTIYFVSFDATDYNLAGSSMWVNKGKKELLNQGYTYIDVNDIHVGDILSVVANPLLHDVIMEEMSKVVIKSEHFQGSQNLFQLYALQHDGKTDFPSNFLENKNYVPFVNTLNIPSMDIGFRAPNGMDQPLQSCLDLFENLNTNLDGRMEHQVAIVELFARLGLRLAEEPMIPFNFNRFANHMVRFKDDLQKVIDEEDRMHGISLSDLNRGVTKLLQGAQSLEEFKKDWKEFLQNSDAMEPVMLANTRRYTNENVVAFNRLFVGKEERGSRPGYNNFLTGTTFFAPQSLDNQHEWSSFPFVRDAILIGDPRAAVAELERLGLALAEGAALIMTYG</sequence>